<dbReference type="CDD" id="cd01449">
    <property type="entry name" value="TST_Repeat_2"/>
    <property type="match status" value="1"/>
</dbReference>
<dbReference type="KEGG" id="ntg:NSCAC_0785"/>
<gene>
    <name evidence="3" type="ORF">NSCAC_0785</name>
</gene>
<dbReference type="InterPro" id="IPR036873">
    <property type="entry name" value="Rhodanese-like_dom_sf"/>
</dbReference>
<dbReference type="GO" id="GO:0016740">
    <property type="term" value="F:transferase activity"/>
    <property type="evidence" value="ECO:0007669"/>
    <property type="project" value="UniProtKB-KW"/>
</dbReference>
<proteinExistence type="predicted"/>
<dbReference type="EMBL" id="LR778175">
    <property type="protein sequence ID" value="CAB1275675.1"/>
    <property type="molecule type" value="Genomic_DNA"/>
</dbReference>
<dbReference type="AlphaFoldDB" id="A0A7G1Q9W5"/>
<dbReference type="PROSITE" id="PS50206">
    <property type="entry name" value="RHODANESE_3"/>
    <property type="match status" value="2"/>
</dbReference>
<keyword evidence="1" id="KW-0677">Repeat</keyword>
<dbReference type="CDD" id="cd01448">
    <property type="entry name" value="TST_Repeat_1"/>
    <property type="match status" value="1"/>
</dbReference>
<reference evidence="3 4" key="1">
    <citation type="submission" date="2020-03" db="EMBL/GenBank/DDBJ databases">
        <authorList>
            <person name="Picone N."/>
        </authorList>
    </citation>
    <scope>NUCLEOTIDE SEQUENCE [LARGE SCALE GENOMIC DNA]</scope>
    <source>
        <strain evidence="3">NSCAC1</strain>
    </source>
</reference>
<dbReference type="Pfam" id="PF00581">
    <property type="entry name" value="Rhodanese"/>
    <property type="match status" value="2"/>
</dbReference>
<feature type="domain" description="Rhodanese" evidence="2">
    <location>
        <begin position="152"/>
        <end position="266"/>
    </location>
</feature>
<evidence type="ECO:0000313" key="3">
    <source>
        <dbReference type="EMBL" id="CAB1275675.1"/>
    </source>
</evidence>
<evidence type="ECO:0000259" key="2">
    <source>
        <dbReference type="PROSITE" id="PS50206"/>
    </source>
</evidence>
<name>A0A7G1Q9W5_9GAMM</name>
<feature type="domain" description="Rhodanese" evidence="2">
    <location>
        <begin position="13"/>
        <end position="121"/>
    </location>
</feature>
<dbReference type="InterPro" id="IPR001763">
    <property type="entry name" value="Rhodanese-like_dom"/>
</dbReference>
<dbReference type="Proteomes" id="UP000516072">
    <property type="component" value="Chromosome"/>
</dbReference>
<organism evidence="3 4">
    <name type="scientific">Candidatus Nitrosacidococcus tergens</name>
    <dbReference type="NCBI Taxonomy" id="553981"/>
    <lineage>
        <taxon>Bacteria</taxon>
        <taxon>Pseudomonadati</taxon>
        <taxon>Pseudomonadota</taxon>
        <taxon>Gammaproteobacteria</taxon>
        <taxon>Chromatiales</taxon>
        <taxon>Chromatiaceae</taxon>
        <taxon>Candidatus Nitrosacidococcus</taxon>
    </lineage>
</organism>
<dbReference type="PANTHER" id="PTHR43855">
    <property type="entry name" value="THIOSULFATE SULFURTRANSFERASE"/>
    <property type="match status" value="1"/>
</dbReference>
<keyword evidence="3" id="KW-0808">Transferase</keyword>
<evidence type="ECO:0000256" key="1">
    <source>
        <dbReference type="ARBA" id="ARBA00022737"/>
    </source>
</evidence>
<accession>A0A7G1Q9W5</accession>
<sequence length="267" mass="29911">MLVQPKELAQRLGDPNLLIVDLCGKESYLSGHILGAVPLEYDEISIARLPAQGLMPEISQLNTSLSKIGYTPEKQVVAYDSVGNNQAARLLWVLSELGHGGALLIDGGLKAWLAENLPTERSEFSVTPSNFQGKYQEGRAEVDKTYVLNHLNNPNTIFLDVRTLGEYQGTDARANRVGRIPGAVHFEWTQALDKDHHLRFKPKEEIRAMLEALKVTPDKEIICYCQKYLRASHTSMMLKYMLGYPKVKGYVGSWSEWGNDPETPIEI</sequence>
<dbReference type="SMART" id="SM00450">
    <property type="entry name" value="RHOD"/>
    <property type="match status" value="2"/>
</dbReference>
<dbReference type="PANTHER" id="PTHR43855:SF1">
    <property type="entry name" value="THIOSULFATE SULFURTRANSFERASE"/>
    <property type="match status" value="1"/>
</dbReference>
<protein>
    <submittedName>
        <fullName evidence="3">Sulfurtransferase</fullName>
    </submittedName>
</protein>
<dbReference type="Gene3D" id="3.40.250.10">
    <property type="entry name" value="Rhodanese-like domain"/>
    <property type="match status" value="2"/>
</dbReference>
<dbReference type="InterPro" id="IPR051126">
    <property type="entry name" value="Thiosulfate_sulfurtransferase"/>
</dbReference>
<keyword evidence="4" id="KW-1185">Reference proteome</keyword>
<evidence type="ECO:0000313" key="4">
    <source>
        <dbReference type="Proteomes" id="UP000516072"/>
    </source>
</evidence>
<dbReference type="SUPFAM" id="SSF52821">
    <property type="entry name" value="Rhodanese/Cell cycle control phosphatase"/>
    <property type="match status" value="2"/>
</dbReference>
<dbReference type="RefSeq" id="WP_197745091.1">
    <property type="nucleotide sequence ID" value="NZ_LR778175.1"/>
</dbReference>